<dbReference type="InterPro" id="IPR017896">
    <property type="entry name" value="4Fe4S_Fe-S-bd"/>
</dbReference>
<evidence type="ECO:0000259" key="1">
    <source>
        <dbReference type="PROSITE" id="PS51379"/>
    </source>
</evidence>
<organism evidence="2">
    <name type="scientific">marine sediment metagenome</name>
    <dbReference type="NCBI Taxonomy" id="412755"/>
    <lineage>
        <taxon>unclassified sequences</taxon>
        <taxon>metagenomes</taxon>
        <taxon>ecological metagenomes</taxon>
    </lineage>
</organism>
<gene>
    <name evidence="2" type="ORF">S01H1_44294</name>
</gene>
<dbReference type="GO" id="GO:0052592">
    <property type="term" value="F:oxidoreductase activity, acting on CH or CH2 groups, with an iron-sulfur protein as acceptor"/>
    <property type="evidence" value="ECO:0007669"/>
    <property type="project" value="TreeGrafter"/>
</dbReference>
<reference evidence="2" key="1">
    <citation type="journal article" date="2014" name="Front. Microbiol.">
        <title>High frequency of phylogenetically diverse reductive dehalogenase-homologous genes in deep subseafloor sedimentary metagenomes.</title>
        <authorList>
            <person name="Kawai M."/>
            <person name="Futagami T."/>
            <person name="Toyoda A."/>
            <person name="Takaki Y."/>
            <person name="Nishi S."/>
            <person name="Hori S."/>
            <person name="Arai W."/>
            <person name="Tsubouchi T."/>
            <person name="Morono Y."/>
            <person name="Uchiyama I."/>
            <person name="Ito T."/>
            <person name="Fujiyama A."/>
            <person name="Inagaki F."/>
            <person name="Takami H."/>
        </authorList>
    </citation>
    <scope>NUCLEOTIDE SEQUENCE</scope>
    <source>
        <strain evidence="2">Expedition CK06-06</strain>
    </source>
</reference>
<dbReference type="Pfam" id="PF04422">
    <property type="entry name" value="FrhB_FdhB_N"/>
    <property type="match status" value="1"/>
</dbReference>
<protein>
    <recommendedName>
        <fullName evidence="1">4Fe-4S ferredoxin-type domain-containing protein</fullName>
    </recommendedName>
</protein>
<dbReference type="EMBL" id="BARS01028251">
    <property type="protein sequence ID" value="GAG06255.1"/>
    <property type="molecule type" value="Genomic_DNA"/>
</dbReference>
<dbReference type="Pfam" id="PF04432">
    <property type="entry name" value="FrhB_FdhB_C"/>
    <property type="match status" value="1"/>
</dbReference>
<dbReference type="PANTHER" id="PTHR31332:SF0">
    <property type="entry name" value="7-HYDROXYMETHYL CHLOROPHYLL A REDUCTASE, CHLOROPLASTIC"/>
    <property type="match status" value="1"/>
</dbReference>
<dbReference type="InterPro" id="IPR007525">
    <property type="entry name" value="FrhB_FdhB_C"/>
</dbReference>
<feature type="non-terminal residue" evidence="2">
    <location>
        <position position="265"/>
    </location>
</feature>
<dbReference type="AlphaFoldDB" id="X0UKU9"/>
<proteinExistence type="predicted"/>
<dbReference type="PROSITE" id="PS51379">
    <property type="entry name" value="4FE4S_FER_2"/>
    <property type="match status" value="1"/>
</dbReference>
<feature type="non-terminal residue" evidence="2">
    <location>
        <position position="1"/>
    </location>
</feature>
<dbReference type="InterPro" id="IPR045220">
    <property type="entry name" value="FRHB/FDHB/HCAR-like"/>
</dbReference>
<accession>X0UKU9</accession>
<name>X0UKU9_9ZZZZ</name>
<comment type="caution">
    <text evidence="2">The sequence shown here is derived from an EMBL/GenBank/DDBJ whole genome shotgun (WGS) entry which is preliminary data.</text>
</comment>
<dbReference type="PANTHER" id="PTHR31332">
    <property type="entry name" value="7-HYDROXYMETHYL CHLOROPHYLL A REDUCTASE, CHLOROPLASTIC"/>
    <property type="match status" value="1"/>
</dbReference>
<feature type="domain" description="4Fe-4S ferredoxin-type" evidence="1">
    <location>
        <begin position="1"/>
        <end position="24"/>
    </location>
</feature>
<sequence>GKCIKDCTLCSQVCPGKDVPILEIPKQFDENEPFQKGWGYYRDIFLGRIKDEGIKKESTSGGAVTAILLAALKKKIIDGAIIVGSDPKAPYKSIAMIATTEEDIIGGVQSKYVVTPVNQMLKELDKSKSYAIVALPCQIIGLKKIAILNPDLVRNIRFTIGLFCHSTMYFKGTKDLIQRSGVKRFDEIKKIRYRQGDFPGGFVVETETGLTKRIALSEYMPLFGRYMLNRCRLCIHHFNVLCDIAVADPFPFLDELKAQDKKWTV</sequence>
<evidence type="ECO:0000313" key="2">
    <source>
        <dbReference type="EMBL" id="GAG06255.1"/>
    </source>
</evidence>
<dbReference type="InterPro" id="IPR007516">
    <property type="entry name" value="Co_F420_Hydgase/DH_bsu_N"/>
</dbReference>